<gene>
    <name evidence="2" type="ORF">Tci_041622</name>
</gene>
<reference evidence="2" key="1">
    <citation type="journal article" date="2019" name="Sci. Rep.">
        <title>Draft genome of Tanacetum cinerariifolium, the natural source of mosquito coil.</title>
        <authorList>
            <person name="Yamashiro T."/>
            <person name="Shiraishi A."/>
            <person name="Satake H."/>
            <person name="Nakayama K."/>
        </authorList>
    </citation>
    <scope>NUCLEOTIDE SEQUENCE</scope>
</reference>
<accession>A0A6L2MAQ4</accession>
<dbReference type="PANTHER" id="PTHR47718:SF12">
    <property type="entry name" value="PROTEIN FAR1-RELATED SEQUENCE"/>
    <property type="match status" value="1"/>
</dbReference>
<dbReference type="PANTHER" id="PTHR47718">
    <property type="entry name" value="OS01G0519700 PROTEIN"/>
    <property type="match status" value="1"/>
</dbReference>
<sequence length="663" mass="75743">MIENQLDDVMEVVKEIDLKKQVFEYDNEFKSDKEDVLEDVFLEVSNPNAIIEEVTVEGTYFDTLDEAINMYTYYAEMGGFEVKKSGQKKTKSGVVKHKYIMCNREGVPKAATNKIGATRAPNLLSSMKGGYEYVHGTTDDFKNLRGTLISSQVEKSEFVAMFWADEVEKCNYKEFGDIVSFDAAFNSNKYNMKFIPFIGIDNHRKCVTLGSRMLLHEDTKSYTWLLKEFLTAFLKEPIMIVTNQDGAIKRAIEVVFTKAKHRLYMWHIMQKLSSKICKEIYDETDFKDRFDKIIWNMFIEPLKFEVKWEKLIEYFAVRLGRALATAALIMASKLGTLSFREYLDNSSNAITPDLPTEDPNNSLSMGDEHLSTISKTESNEIIKSSFENLVPIPNESEGISDDTCDVPFCDNSPPLDVLNDHFELFSDFNDDSTFSDDDSFEDIDYVEASPPNSELVSLEEVKDDILREKLLNINLLIAKIESLNDNSTPDYVLKFSFPFPIPVEDSDSFFEKFDTSLSYSDNSLPEFETFSNHTEETSSSSTTTHADNSLPEYDSFLFEIEPDQGKLTSVVMEDIFREPHVQNVLPTHPTLMLDLDFIPSDDSLGSDLEVSFPSGTRNKIFDPGIFFEVQSKRFLSHDTFSISFIRNLVCPLRGTLLPFSFEI</sequence>
<evidence type="ECO:0000313" key="2">
    <source>
        <dbReference type="EMBL" id="GEU69644.1"/>
    </source>
</evidence>
<protein>
    <recommendedName>
        <fullName evidence="1">MULE transposase domain-containing protein</fullName>
    </recommendedName>
</protein>
<dbReference type="EMBL" id="BKCJ010005972">
    <property type="protein sequence ID" value="GEU69644.1"/>
    <property type="molecule type" value="Genomic_DNA"/>
</dbReference>
<comment type="caution">
    <text evidence="2">The sequence shown here is derived from an EMBL/GenBank/DDBJ whole genome shotgun (WGS) entry which is preliminary data.</text>
</comment>
<dbReference type="Pfam" id="PF10551">
    <property type="entry name" value="MULE"/>
    <property type="match status" value="1"/>
</dbReference>
<feature type="domain" description="MULE transposase" evidence="1">
    <location>
        <begin position="179"/>
        <end position="271"/>
    </location>
</feature>
<name>A0A6L2MAQ4_TANCI</name>
<proteinExistence type="predicted"/>
<organism evidence="2">
    <name type="scientific">Tanacetum cinerariifolium</name>
    <name type="common">Dalmatian daisy</name>
    <name type="synonym">Chrysanthemum cinerariifolium</name>
    <dbReference type="NCBI Taxonomy" id="118510"/>
    <lineage>
        <taxon>Eukaryota</taxon>
        <taxon>Viridiplantae</taxon>
        <taxon>Streptophyta</taxon>
        <taxon>Embryophyta</taxon>
        <taxon>Tracheophyta</taxon>
        <taxon>Spermatophyta</taxon>
        <taxon>Magnoliopsida</taxon>
        <taxon>eudicotyledons</taxon>
        <taxon>Gunneridae</taxon>
        <taxon>Pentapetalae</taxon>
        <taxon>asterids</taxon>
        <taxon>campanulids</taxon>
        <taxon>Asterales</taxon>
        <taxon>Asteraceae</taxon>
        <taxon>Asteroideae</taxon>
        <taxon>Anthemideae</taxon>
        <taxon>Anthemidinae</taxon>
        <taxon>Tanacetum</taxon>
    </lineage>
</organism>
<dbReference type="AlphaFoldDB" id="A0A6L2MAQ4"/>
<dbReference type="InterPro" id="IPR018289">
    <property type="entry name" value="MULE_transposase_dom"/>
</dbReference>
<evidence type="ECO:0000259" key="1">
    <source>
        <dbReference type="Pfam" id="PF10551"/>
    </source>
</evidence>